<evidence type="ECO:0000256" key="1">
    <source>
        <dbReference type="PROSITE-ProRule" id="PRU00267"/>
    </source>
</evidence>
<dbReference type="Gene3D" id="1.10.30.10">
    <property type="entry name" value="High mobility group box domain"/>
    <property type="match status" value="1"/>
</dbReference>
<dbReference type="Pfam" id="PF00505">
    <property type="entry name" value="HMG_box"/>
    <property type="match status" value="1"/>
</dbReference>
<dbReference type="AlphaFoldDB" id="A0AAE1L908"/>
<dbReference type="InterPro" id="IPR036910">
    <property type="entry name" value="HMG_box_dom_sf"/>
</dbReference>
<dbReference type="GO" id="GO:0003677">
    <property type="term" value="F:DNA binding"/>
    <property type="evidence" value="ECO:0007669"/>
    <property type="project" value="UniProtKB-UniRule"/>
</dbReference>
<dbReference type="InterPro" id="IPR009071">
    <property type="entry name" value="HMG_box_dom"/>
</dbReference>
<name>A0AAE1L908_9NEOP</name>
<organism evidence="4 5">
    <name type="scientific">Frankliniella fusca</name>
    <dbReference type="NCBI Taxonomy" id="407009"/>
    <lineage>
        <taxon>Eukaryota</taxon>
        <taxon>Metazoa</taxon>
        <taxon>Ecdysozoa</taxon>
        <taxon>Arthropoda</taxon>
        <taxon>Hexapoda</taxon>
        <taxon>Insecta</taxon>
        <taxon>Pterygota</taxon>
        <taxon>Neoptera</taxon>
        <taxon>Paraneoptera</taxon>
        <taxon>Thysanoptera</taxon>
        <taxon>Terebrantia</taxon>
        <taxon>Thripoidea</taxon>
        <taxon>Thripidae</taxon>
        <taxon>Frankliniella</taxon>
    </lineage>
</organism>
<dbReference type="GO" id="GO:0005634">
    <property type="term" value="C:nucleus"/>
    <property type="evidence" value="ECO:0007669"/>
    <property type="project" value="UniProtKB-UniRule"/>
</dbReference>
<protein>
    <submittedName>
        <fullName evidence="4">Protamine</fullName>
    </submittedName>
</protein>
<dbReference type="EMBL" id="JAHWGI010000100">
    <property type="protein sequence ID" value="KAK3909397.1"/>
    <property type="molecule type" value="Genomic_DNA"/>
</dbReference>
<gene>
    <name evidence="4" type="ORF">KUF71_019452</name>
</gene>
<dbReference type="Proteomes" id="UP001219518">
    <property type="component" value="Unassembled WGS sequence"/>
</dbReference>
<feature type="region of interest" description="Disordered" evidence="2">
    <location>
        <begin position="1"/>
        <end position="27"/>
    </location>
</feature>
<evidence type="ECO:0000259" key="3">
    <source>
        <dbReference type="PROSITE" id="PS50118"/>
    </source>
</evidence>
<keyword evidence="5" id="KW-1185">Reference proteome</keyword>
<comment type="caution">
    <text evidence="4">The sequence shown here is derived from an EMBL/GenBank/DDBJ whole genome shotgun (WGS) entry which is preliminary data.</text>
</comment>
<evidence type="ECO:0000313" key="5">
    <source>
        <dbReference type="Proteomes" id="UP001219518"/>
    </source>
</evidence>
<evidence type="ECO:0000313" key="4">
    <source>
        <dbReference type="EMBL" id="KAK3909397.1"/>
    </source>
</evidence>
<dbReference type="SUPFAM" id="SSF47095">
    <property type="entry name" value="HMG-box"/>
    <property type="match status" value="1"/>
</dbReference>
<proteinExistence type="predicted"/>
<reference evidence="4" key="2">
    <citation type="journal article" date="2023" name="BMC Genomics">
        <title>Pest status, molecular evolution, and epigenetic factors derived from the genome assembly of Frankliniella fusca, a thysanopteran phytovirus vector.</title>
        <authorList>
            <person name="Catto M.A."/>
            <person name="Labadie P.E."/>
            <person name="Jacobson A.L."/>
            <person name="Kennedy G.G."/>
            <person name="Srinivasan R."/>
            <person name="Hunt B.G."/>
        </authorList>
    </citation>
    <scope>NUCLEOTIDE SEQUENCE</scope>
    <source>
        <strain evidence="4">PL_HMW_Pooled</strain>
    </source>
</reference>
<keyword evidence="1" id="KW-0539">Nucleus</keyword>
<feature type="domain" description="HMG box" evidence="3">
    <location>
        <begin position="67"/>
        <end position="118"/>
    </location>
</feature>
<dbReference type="PROSITE" id="PS50118">
    <property type="entry name" value="HMG_BOX_2"/>
    <property type="match status" value="1"/>
</dbReference>
<feature type="DNA-binding region" description="HMG box" evidence="1">
    <location>
        <begin position="67"/>
        <end position="118"/>
    </location>
</feature>
<feature type="region of interest" description="Disordered" evidence="2">
    <location>
        <begin position="48"/>
        <end position="69"/>
    </location>
</feature>
<evidence type="ECO:0000256" key="2">
    <source>
        <dbReference type="SAM" id="MobiDB-lite"/>
    </source>
</evidence>
<feature type="compositionally biased region" description="Basic residues" evidence="2">
    <location>
        <begin position="48"/>
        <end position="60"/>
    </location>
</feature>
<sequence>MTVIRAPSDDDVDKDDKKAIEPEAAESGVAKAVGKSIKYIRSVLGLKNTKRRRRRRRGRSLRPPSGFKASRNPFFNYLRHLQAELRGYSASEVAQEGGRRWRLMSDTEKEPYRRMARRAPRWSVV</sequence>
<accession>A0AAE1L908</accession>
<keyword evidence="1" id="KW-0238">DNA-binding</keyword>
<reference evidence="4" key="1">
    <citation type="submission" date="2021-07" db="EMBL/GenBank/DDBJ databases">
        <authorList>
            <person name="Catto M.A."/>
            <person name="Jacobson A."/>
            <person name="Kennedy G."/>
            <person name="Labadie P."/>
            <person name="Hunt B.G."/>
            <person name="Srinivasan R."/>
        </authorList>
    </citation>
    <scope>NUCLEOTIDE SEQUENCE</scope>
    <source>
        <strain evidence="4">PL_HMW_Pooled</strain>
        <tissue evidence="4">Head</tissue>
    </source>
</reference>